<feature type="signal peptide" evidence="2">
    <location>
        <begin position="1"/>
        <end position="27"/>
    </location>
</feature>
<evidence type="ECO:0000313" key="3">
    <source>
        <dbReference type="EMBL" id="KQK03910.1"/>
    </source>
</evidence>
<reference evidence="4" key="3">
    <citation type="submission" date="2018-08" db="UniProtKB">
        <authorList>
            <consortium name="EnsemblPlants"/>
        </authorList>
    </citation>
    <scope>IDENTIFICATION</scope>
    <source>
        <strain evidence="4">cv. Bd21</strain>
    </source>
</reference>
<evidence type="ECO:0000256" key="1">
    <source>
        <dbReference type="SAM" id="MobiDB-lite"/>
    </source>
</evidence>
<organism evidence="3">
    <name type="scientific">Brachypodium distachyon</name>
    <name type="common">Purple false brome</name>
    <name type="synonym">Trachynia distachya</name>
    <dbReference type="NCBI Taxonomy" id="15368"/>
    <lineage>
        <taxon>Eukaryota</taxon>
        <taxon>Viridiplantae</taxon>
        <taxon>Streptophyta</taxon>
        <taxon>Embryophyta</taxon>
        <taxon>Tracheophyta</taxon>
        <taxon>Spermatophyta</taxon>
        <taxon>Magnoliopsida</taxon>
        <taxon>Liliopsida</taxon>
        <taxon>Poales</taxon>
        <taxon>Poaceae</taxon>
        <taxon>BOP clade</taxon>
        <taxon>Pooideae</taxon>
        <taxon>Stipodae</taxon>
        <taxon>Brachypodieae</taxon>
        <taxon>Brachypodium</taxon>
    </lineage>
</organism>
<evidence type="ECO:0000313" key="4">
    <source>
        <dbReference type="EnsemblPlants" id="KQK03910"/>
    </source>
</evidence>
<dbReference type="GeneID" id="100846296"/>
<name>I1HEI4_BRADI</name>
<keyword evidence="2" id="KW-0732">Signal</keyword>
<evidence type="ECO:0000313" key="5">
    <source>
        <dbReference type="Proteomes" id="UP000008810"/>
    </source>
</evidence>
<reference evidence="3" key="2">
    <citation type="submission" date="2017-06" db="EMBL/GenBank/DDBJ databases">
        <title>WGS assembly of Brachypodium distachyon.</title>
        <authorList>
            <consortium name="The International Brachypodium Initiative"/>
            <person name="Lucas S."/>
            <person name="Harmon-Smith M."/>
            <person name="Lail K."/>
            <person name="Tice H."/>
            <person name="Grimwood J."/>
            <person name="Bruce D."/>
            <person name="Barry K."/>
            <person name="Shu S."/>
            <person name="Lindquist E."/>
            <person name="Wang M."/>
            <person name="Pitluck S."/>
            <person name="Vogel J.P."/>
            <person name="Garvin D.F."/>
            <person name="Mockler T.C."/>
            <person name="Schmutz J."/>
            <person name="Rokhsar D."/>
            <person name="Bevan M.W."/>
        </authorList>
    </citation>
    <scope>NUCLEOTIDE SEQUENCE</scope>
    <source>
        <strain evidence="3">Bd21</strain>
    </source>
</reference>
<dbReference type="Proteomes" id="UP000008810">
    <property type="component" value="Chromosome 2"/>
</dbReference>
<accession>I1HEI4</accession>
<reference evidence="3 4" key="1">
    <citation type="journal article" date="2010" name="Nature">
        <title>Genome sequencing and analysis of the model grass Brachypodium distachyon.</title>
        <authorList>
            <consortium name="International Brachypodium Initiative"/>
        </authorList>
    </citation>
    <scope>NUCLEOTIDE SEQUENCE [LARGE SCALE GENOMIC DNA]</scope>
    <source>
        <strain evidence="3">Bd21</strain>
        <strain evidence="4">cv. Bd21</strain>
    </source>
</reference>
<dbReference type="PANTHER" id="PTHR33474">
    <property type="entry name" value="TRANSMEMBRANE PROTEIN"/>
    <property type="match status" value="1"/>
</dbReference>
<dbReference type="PANTHER" id="PTHR33474:SF3">
    <property type="entry name" value="OS01G0276900 PROTEIN"/>
    <property type="match status" value="1"/>
</dbReference>
<gene>
    <name evidence="4" type="primary">LOC100846296</name>
    <name evidence="3" type="ORF">BRADI_2g10610v3</name>
</gene>
<keyword evidence="5" id="KW-1185">Reference proteome</keyword>
<dbReference type="KEGG" id="bdi:100846296"/>
<dbReference type="EnsemblPlants" id="KQK03910">
    <property type="protein sequence ID" value="KQK03910"/>
    <property type="gene ID" value="BRADI_2g10610v3"/>
</dbReference>
<dbReference type="AlphaFoldDB" id="I1HEI4"/>
<dbReference type="HOGENOM" id="CLU_150288_0_0_1"/>
<dbReference type="OrthoDB" id="693939at2759"/>
<dbReference type="EMBL" id="CM000881">
    <property type="protein sequence ID" value="KQK03910.1"/>
    <property type="molecule type" value="Genomic_DNA"/>
</dbReference>
<dbReference type="OMA" id="REPADTY"/>
<protein>
    <submittedName>
        <fullName evidence="3 4">Uncharacterized protein</fullName>
    </submittedName>
</protein>
<feature type="region of interest" description="Disordered" evidence="1">
    <location>
        <begin position="70"/>
        <end position="89"/>
    </location>
</feature>
<evidence type="ECO:0000256" key="2">
    <source>
        <dbReference type="SAM" id="SignalP"/>
    </source>
</evidence>
<dbReference type="Gramene" id="KQK03910">
    <property type="protein sequence ID" value="KQK03910"/>
    <property type="gene ID" value="BRADI_2g10610v3"/>
</dbReference>
<sequence length="89" mass="9411">MSGKACCPVPLVMLLLALLSCVFLAHAAGASRRMLLPRDGADAVVLAGEAPLLGGDEEEMMMVARRVDLQTEDYPGSGANGRHDPRNPH</sequence>
<proteinExistence type="predicted"/>
<feature type="chain" id="PRO_5014094538" evidence="2">
    <location>
        <begin position="28"/>
        <end position="89"/>
    </location>
</feature>
<dbReference type="eggNOG" id="KOG0800">
    <property type="taxonomic scope" value="Eukaryota"/>
</dbReference>
<dbReference type="PROSITE" id="PS51257">
    <property type="entry name" value="PROKAR_LIPOPROTEIN"/>
    <property type="match status" value="1"/>
</dbReference>
<dbReference type="RefSeq" id="XP_003567184.1">
    <property type="nucleotide sequence ID" value="XM_003567136.4"/>
</dbReference>
<dbReference type="STRING" id="15368.I1HEI4"/>